<evidence type="ECO:0000313" key="8">
    <source>
        <dbReference type="Proteomes" id="UP001176941"/>
    </source>
</evidence>
<dbReference type="SUPFAM" id="SSF57196">
    <property type="entry name" value="EGF/Laminin"/>
    <property type="match status" value="2"/>
</dbReference>
<accession>A0ABN8Y2J7</accession>
<feature type="disulfide bond" evidence="5">
    <location>
        <begin position="150"/>
        <end position="159"/>
    </location>
</feature>
<evidence type="ECO:0000256" key="5">
    <source>
        <dbReference type="PROSITE-ProRule" id="PRU00076"/>
    </source>
</evidence>
<dbReference type="PROSITE" id="PS00022">
    <property type="entry name" value="EGF_1"/>
    <property type="match status" value="1"/>
</dbReference>
<evidence type="ECO:0000256" key="2">
    <source>
        <dbReference type="ARBA" id="ARBA00022536"/>
    </source>
</evidence>
<dbReference type="PROSITE" id="PS50026">
    <property type="entry name" value="EGF_3"/>
    <property type="match status" value="1"/>
</dbReference>
<feature type="domain" description="EGF-like" evidence="6">
    <location>
        <begin position="131"/>
        <end position="160"/>
    </location>
</feature>
<evidence type="ECO:0000259" key="6">
    <source>
        <dbReference type="PROSITE" id="PS50026"/>
    </source>
</evidence>
<dbReference type="InterPro" id="IPR000742">
    <property type="entry name" value="EGF"/>
</dbReference>
<organism evidence="7 8">
    <name type="scientific">Rangifer tarandus platyrhynchus</name>
    <name type="common">Svalbard reindeer</name>
    <dbReference type="NCBI Taxonomy" id="3082113"/>
    <lineage>
        <taxon>Eukaryota</taxon>
        <taxon>Metazoa</taxon>
        <taxon>Chordata</taxon>
        <taxon>Craniata</taxon>
        <taxon>Vertebrata</taxon>
        <taxon>Euteleostomi</taxon>
        <taxon>Mammalia</taxon>
        <taxon>Eutheria</taxon>
        <taxon>Laurasiatheria</taxon>
        <taxon>Artiodactyla</taxon>
        <taxon>Ruminantia</taxon>
        <taxon>Pecora</taxon>
        <taxon>Cervidae</taxon>
        <taxon>Odocoileinae</taxon>
        <taxon>Rangifer</taxon>
    </lineage>
</organism>
<dbReference type="Gene3D" id="2.10.25.10">
    <property type="entry name" value="Laminin"/>
    <property type="match status" value="1"/>
</dbReference>
<dbReference type="Pfam" id="PF09443">
    <property type="entry name" value="CFC"/>
    <property type="match status" value="1"/>
</dbReference>
<evidence type="ECO:0000256" key="3">
    <source>
        <dbReference type="ARBA" id="ARBA00023157"/>
    </source>
</evidence>
<keyword evidence="2 5" id="KW-0245">EGF-like domain</keyword>
<evidence type="ECO:0000256" key="4">
    <source>
        <dbReference type="ARBA" id="ARBA00023180"/>
    </source>
</evidence>
<keyword evidence="4" id="KW-0325">Glycoprotein</keyword>
<reference evidence="7" key="1">
    <citation type="submission" date="2023-04" db="EMBL/GenBank/DDBJ databases">
        <authorList>
            <consortium name="ELIXIR-Norway"/>
        </authorList>
    </citation>
    <scope>NUCLEOTIDE SEQUENCE [LARGE SCALE GENOMIC DNA]</scope>
</reference>
<dbReference type="InterPro" id="IPR019011">
    <property type="entry name" value="Cryptic/Cripto_CFC-dom"/>
</dbReference>
<dbReference type="Proteomes" id="UP001176941">
    <property type="component" value="Chromosome 12"/>
</dbReference>
<proteinExistence type="inferred from homology"/>
<name>A0ABN8Y2J7_RANTA</name>
<evidence type="ECO:0000256" key="1">
    <source>
        <dbReference type="ARBA" id="ARBA00007384"/>
    </source>
</evidence>
<evidence type="ECO:0000313" key="7">
    <source>
        <dbReference type="EMBL" id="CAI9155165.1"/>
    </source>
</evidence>
<keyword evidence="3 5" id="KW-1015">Disulfide bond</keyword>
<dbReference type="EMBL" id="OX459948">
    <property type="protein sequence ID" value="CAI9155165.1"/>
    <property type="molecule type" value="Genomic_DNA"/>
</dbReference>
<sequence length="242" mass="26956">MQVPDHPLVSVEYAQGAQAMLPHFWEDTQHGPWDHQKVSQQGPPPNLTKLQLLFMISLILQTIPMGNRKYKISREESSSGKAQKFQQKTLNWTLNNLREENDSTEGWKPQGSFPYSLTSQELSGNAADKGHLGHCCQNGGTCVLSSFCVCPAHFTGRYCEHDQRRSKCGALVHGAWTFRGCHLCRCVFGALHCLPLQTPGRCDLKDFLTSHSNGPRTQLTWSVLLLLSCFLLKSILSEGGAC</sequence>
<gene>
    <name evidence="7" type="ORF">MRATA1EN1_LOCUS4127</name>
</gene>
<comment type="caution">
    <text evidence="5">Lacks conserved residue(s) required for the propagation of feature annotation.</text>
</comment>
<comment type="similarity">
    <text evidence="1">Belongs to the EGF-CFC (Cripto-1/FRL1/Cryptic) family.</text>
</comment>
<keyword evidence="8" id="KW-1185">Reference proteome</keyword>
<dbReference type="CDD" id="cd00054">
    <property type="entry name" value="EGF_CA"/>
    <property type="match status" value="1"/>
</dbReference>
<protein>
    <recommendedName>
        <fullName evidence="6">EGF-like domain-containing protein</fullName>
    </recommendedName>
</protein>